<organism evidence="1 2">
    <name type="scientific">Jeotgalibacillus malaysiensis</name>
    <dbReference type="NCBI Taxonomy" id="1508404"/>
    <lineage>
        <taxon>Bacteria</taxon>
        <taxon>Bacillati</taxon>
        <taxon>Bacillota</taxon>
        <taxon>Bacilli</taxon>
        <taxon>Bacillales</taxon>
        <taxon>Caryophanaceae</taxon>
        <taxon>Jeotgalibacillus</taxon>
    </lineage>
</organism>
<evidence type="ECO:0000313" key="2">
    <source>
        <dbReference type="Proteomes" id="UP000031449"/>
    </source>
</evidence>
<reference evidence="1 2" key="1">
    <citation type="submission" date="2014-08" db="EMBL/GenBank/DDBJ databases">
        <title>Complete genome of a marine bacteria Jeotgalibacillus malaysiensis.</title>
        <authorList>
            <person name="Yaakop A.S."/>
            <person name="Chan K.-G."/>
            <person name="Goh K.M."/>
        </authorList>
    </citation>
    <scope>NUCLEOTIDE SEQUENCE [LARGE SCALE GENOMIC DNA]</scope>
    <source>
        <strain evidence="1 2">D5</strain>
        <plasmid evidence="2">Plasmid</plasmid>
    </source>
</reference>
<gene>
    <name evidence="1" type="ORF">JMA_38220</name>
</gene>
<geneLocation type="plasmid" evidence="2"/>
<name>A0A0B5ASC9_9BACL</name>
<dbReference type="EMBL" id="CP009417">
    <property type="protein sequence ID" value="AJD93140.1"/>
    <property type="molecule type" value="Genomic_DNA"/>
</dbReference>
<dbReference type="AlphaFoldDB" id="A0A0B5ASC9"/>
<protein>
    <submittedName>
        <fullName evidence="1">Uncharacterized protein</fullName>
    </submittedName>
</protein>
<dbReference type="HOGENOM" id="CLU_1728918_0_0_9"/>
<proteinExistence type="predicted"/>
<sequence length="151" mass="17011">MKIMKKLKIIWMIVFTFILFLAISVSIPLSLKEQATDRESHQLSKLMMIQGGLSSDNISDFQNALVSQGVISEANKTNARVKIVLEDEHGVKHGEYTPEETPAIIMGEKYLDGKKKIMKLVVEVPIQSSGVAKMFPSKPYLYSERVLSLKR</sequence>
<dbReference type="BioCyc" id="JESP1508404:G14D9-13106-MONOMER"/>
<keyword evidence="2" id="KW-1185">Reference proteome</keyword>
<keyword evidence="1" id="KW-0614">Plasmid</keyword>
<dbReference type="Proteomes" id="UP000031449">
    <property type="component" value="Plasmid unnamed"/>
</dbReference>
<evidence type="ECO:0000313" key="1">
    <source>
        <dbReference type="EMBL" id="AJD93140.1"/>
    </source>
</evidence>
<accession>A0A0B5ASC9</accession>
<dbReference type="KEGG" id="jeo:JMA_38220"/>